<dbReference type="InterPro" id="IPR016181">
    <property type="entry name" value="Acyl_CoA_acyltransferase"/>
</dbReference>
<dbReference type="InterPro" id="IPR000182">
    <property type="entry name" value="GNAT_dom"/>
</dbReference>
<dbReference type="Proteomes" id="UP000092565">
    <property type="component" value="Chromosome"/>
</dbReference>
<keyword evidence="3" id="KW-0012">Acyltransferase</keyword>
<organism evidence="2 4">
    <name type="scientific">Phaeobacter gallaeciensis</name>
    <dbReference type="NCBI Taxonomy" id="60890"/>
    <lineage>
        <taxon>Bacteria</taxon>
        <taxon>Pseudomonadati</taxon>
        <taxon>Pseudomonadota</taxon>
        <taxon>Alphaproteobacteria</taxon>
        <taxon>Rhodobacterales</taxon>
        <taxon>Roseobacteraceae</taxon>
        <taxon>Phaeobacter</taxon>
    </lineage>
</organism>
<reference evidence="2 4" key="1">
    <citation type="submission" date="2016-04" db="EMBL/GenBank/DDBJ databases">
        <authorList>
            <person name="Evans L.H."/>
            <person name="Alamgir A."/>
            <person name="Owens N."/>
            <person name="Weber N.D."/>
            <person name="Virtaneva K."/>
            <person name="Barbian K."/>
            <person name="Babar A."/>
            <person name="Rosenke K."/>
        </authorList>
    </citation>
    <scope>NUCLEOTIDE SEQUENCE [LARGE SCALE GENOMIC DNA]</scope>
    <source>
        <strain evidence="2 4">JL2886</strain>
    </source>
</reference>
<dbReference type="AlphaFoldDB" id="A0A1B0ZTX3"/>
<keyword evidence="4" id="KW-1185">Reference proteome</keyword>
<evidence type="ECO:0000313" key="5">
    <source>
        <dbReference type="Proteomes" id="UP001218364"/>
    </source>
</evidence>
<evidence type="ECO:0000313" key="2">
    <source>
        <dbReference type="EMBL" id="ANP37605.1"/>
    </source>
</evidence>
<dbReference type="Gene3D" id="3.40.630.30">
    <property type="match status" value="1"/>
</dbReference>
<reference evidence="3 5" key="2">
    <citation type="submission" date="2023-02" db="EMBL/GenBank/DDBJ databases">
        <title>Population genomics of bacteria associated with diatom.</title>
        <authorList>
            <person name="Xie J."/>
            <person name="Wang H."/>
        </authorList>
    </citation>
    <scope>NUCLEOTIDE SEQUENCE [LARGE SCALE GENOMIC DNA]</scope>
    <source>
        <strain evidence="3 5">PT47_8</strain>
    </source>
</reference>
<feature type="domain" description="N-acetyltransferase" evidence="1">
    <location>
        <begin position="3"/>
        <end position="187"/>
    </location>
</feature>
<dbReference type="EMBL" id="CP015124">
    <property type="protein sequence ID" value="ANP37605.1"/>
    <property type="molecule type" value="Genomic_DNA"/>
</dbReference>
<dbReference type="CDD" id="cd04301">
    <property type="entry name" value="NAT_SF"/>
    <property type="match status" value="1"/>
</dbReference>
<dbReference type="EMBL" id="JARCJK010000002">
    <property type="protein sequence ID" value="MDE4165077.1"/>
    <property type="molecule type" value="Genomic_DNA"/>
</dbReference>
<evidence type="ECO:0000313" key="4">
    <source>
        <dbReference type="Proteomes" id="UP000092565"/>
    </source>
</evidence>
<keyword evidence="2" id="KW-0808">Transferase</keyword>
<dbReference type="Proteomes" id="UP001218364">
    <property type="component" value="Unassembled WGS sequence"/>
</dbReference>
<dbReference type="EC" id="2.3.1.-" evidence="3"/>
<dbReference type="Pfam" id="PF00583">
    <property type="entry name" value="Acetyltransf_1"/>
    <property type="match status" value="1"/>
</dbReference>
<dbReference type="RefSeq" id="WP_065272405.1">
    <property type="nucleotide sequence ID" value="NZ_CP015124.1"/>
</dbReference>
<gene>
    <name evidence="2" type="ORF">JL2886_02718</name>
    <name evidence="3" type="ORF">PXK24_05200</name>
</gene>
<evidence type="ECO:0000259" key="1">
    <source>
        <dbReference type="PROSITE" id="PS51186"/>
    </source>
</evidence>
<dbReference type="GO" id="GO:0016747">
    <property type="term" value="F:acyltransferase activity, transferring groups other than amino-acyl groups"/>
    <property type="evidence" value="ECO:0007669"/>
    <property type="project" value="InterPro"/>
</dbReference>
<protein>
    <submittedName>
        <fullName evidence="3">GNAT family N-acetyltransferase</fullName>
        <ecNumber evidence="3">2.3.1.-</ecNumber>
    </submittedName>
    <submittedName>
        <fullName evidence="2">GNAT family acetyltransferase</fullName>
    </submittedName>
</protein>
<evidence type="ECO:0000313" key="3">
    <source>
        <dbReference type="EMBL" id="MDE4165077.1"/>
    </source>
</evidence>
<accession>A0A1B0ZTX3</accession>
<sequence>MAVKVKALSGEALEAALPDLARLRIEVFRAFPYLYDGDEAYEQHYLRSYRDTPDAVLVAAISEGRVIGAATGMPLSSHGDATQISKGELPVEDVFYCAESVLLPEFRGQGIGHAFFDHREAHARTLGFRLSAFCSVIRPEDHPLRPADYRSNDVFWRKRGYRPMPGVLAEFTWTDIGDRAESKKALQFWSREL</sequence>
<dbReference type="PROSITE" id="PS51186">
    <property type="entry name" value="GNAT"/>
    <property type="match status" value="1"/>
</dbReference>
<proteinExistence type="predicted"/>
<dbReference type="SUPFAM" id="SSF55729">
    <property type="entry name" value="Acyl-CoA N-acyltransferases (Nat)"/>
    <property type="match status" value="1"/>
</dbReference>
<dbReference type="PATRIC" id="fig|60890.4.peg.2646"/>
<name>A0A1B0ZTX3_9RHOB</name>
<dbReference type="OrthoDB" id="187903at2"/>